<dbReference type="InterPro" id="IPR050988">
    <property type="entry name" value="Mannitol_DH/Oxidoreductase"/>
</dbReference>
<evidence type="ECO:0000256" key="4">
    <source>
        <dbReference type="ARBA" id="ARBA00023002"/>
    </source>
</evidence>
<evidence type="ECO:0000256" key="2">
    <source>
        <dbReference type="ARBA" id="ARBA00012939"/>
    </source>
</evidence>
<dbReference type="Pfam" id="PF01232">
    <property type="entry name" value="Mannitol_dh"/>
    <property type="match status" value="1"/>
</dbReference>
<dbReference type="AlphaFoldDB" id="A0A9D2PWR4"/>
<dbReference type="InterPro" id="IPR013118">
    <property type="entry name" value="Mannitol_DH_C"/>
</dbReference>
<evidence type="ECO:0000259" key="7">
    <source>
        <dbReference type="Pfam" id="PF01232"/>
    </source>
</evidence>
<feature type="domain" description="Mannitol dehydrogenase N-terminal" evidence="7">
    <location>
        <begin position="33"/>
        <end position="281"/>
    </location>
</feature>
<comment type="similarity">
    <text evidence="1">Belongs to the mannitol dehydrogenase family.</text>
</comment>
<keyword evidence="4" id="KW-0560">Oxidoreductase</keyword>
<accession>A0A9D2PWR4</accession>
<dbReference type="EC" id="1.1.1.17" evidence="2"/>
<dbReference type="Pfam" id="PF08125">
    <property type="entry name" value="Mannitol_dh_C"/>
    <property type="match status" value="1"/>
</dbReference>
<evidence type="ECO:0000256" key="3">
    <source>
        <dbReference type="ARBA" id="ARBA00016219"/>
    </source>
</evidence>
<reference evidence="9" key="2">
    <citation type="submission" date="2021-04" db="EMBL/GenBank/DDBJ databases">
        <authorList>
            <person name="Gilroy R."/>
        </authorList>
    </citation>
    <scope>NUCLEOTIDE SEQUENCE</scope>
    <source>
        <strain evidence="9">CHK130-7132</strain>
    </source>
</reference>
<dbReference type="GO" id="GO:0019594">
    <property type="term" value="P:mannitol metabolic process"/>
    <property type="evidence" value="ECO:0007669"/>
    <property type="project" value="InterPro"/>
</dbReference>
<feature type="domain" description="Mannitol dehydrogenase C-terminal" evidence="8">
    <location>
        <begin position="293"/>
        <end position="485"/>
    </location>
</feature>
<dbReference type="InterPro" id="IPR013328">
    <property type="entry name" value="6PGD_dom2"/>
</dbReference>
<reference evidence="9" key="1">
    <citation type="journal article" date="2021" name="PeerJ">
        <title>Extensive microbial diversity within the chicken gut microbiome revealed by metagenomics and culture.</title>
        <authorList>
            <person name="Gilroy R."/>
            <person name="Ravi A."/>
            <person name="Getino M."/>
            <person name="Pursley I."/>
            <person name="Horton D.L."/>
            <person name="Alikhan N.F."/>
            <person name="Baker D."/>
            <person name="Gharbi K."/>
            <person name="Hall N."/>
            <person name="Watson M."/>
            <person name="Adriaenssens E.M."/>
            <person name="Foster-Nyarko E."/>
            <person name="Jarju S."/>
            <person name="Secka A."/>
            <person name="Antonio M."/>
            <person name="Oren A."/>
            <person name="Chaudhuri R.R."/>
            <person name="La Ragione R."/>
            <person name="Hildebrand F."/>
            <person name="Pallen M.J."/>
        </authorList>
    </citation>
    <scope>NUCLEOTIDE SEQUENCE</scope>
    <source>
        <strain evidence="9">CHK130-7132</strain>
    </source>
</reference>
<dbReference type="InterPro" id="IPR008927">
    <property type="entry name" value="6-PGluconate_DH-like_C_sf"/>
</dbReference>
<dbReference type="SUPFAM" id="SSF51735">
    <property type="entry name" value="NAD(P)-binding Rossmann-fold domains"/>
    <property type="match status" value="1"/>
</dbReference>
<dbReference type="InterPro" id="IPR013131">
    <property type="entry name" value="Mannitol_DH_N"/>
</dbReference>
<comment type="catalytic activity">
    <reaction evidence="6">
        <text>D-mannitol 1-phosphate + NAD(+) = beta-D-fructose 6-phosphate + NADH + H(+)</text>
        <dbReference type="Rhea" id="RHEA:19661"/>
        <dbReference type="ChEBI" id="CHEBI:15378"/>
        <dbReference type="ChEBI" id="CHEBI:57540"/>
        <dbReference type="ChEBI" id="CHEBI:57634"/>
        <dbReference type="ChEBI" id="CHEBI:57945"/>
        <dbReference type="ChEBI" id="CHEBI:61381"/>
        <dbReference type="EC" id="1.1.1.17"/>
    </reaction>
</comment>
<comment type="caution">
    <text evidence="9">The sequence shown here is derived from an EMBL/GenBank/DDBJ whole genome shotgun (WGS) entry which is preliminary data.</text>
</comment>
<keyword evidence="5" id="KW-0520">NAD</keyword>
<dbReference type="InterPro" id="IPR023027">
    <property type="entry name" value="Mannitol_DH_CS"/>
</dbReference>
<evidence type="ECO:0000256" key="6">
    <source>
        <dbReference type="ARBA" id="ARBA00048615"/>
    </source>
</evidence>
<name>A0A9D2PWR4_9MICO</name>
<dbReference type="Gene3D" id="3.40.50.720">
    <property type="entry name" value="NAD(P)-binding Rossmann-like Domain"/>
    <property type="match status" value="1"/>
</dbReference>
<protein>
    <recommendedName>
        <fullName evidence="3">Mannitol-1-phosphate 5-dehydrogenase</fullName>
        <ecNumber evidence="2">1.1.1.17</ecNumber>
    </recommendedName>
</protein>
<dbReference type="PROSITE" id="PS00974">
    <property type="entry name" value="MANNITOL_DHGENASE"/>
    <property type="match status" value="1"/>
</dbReference>
<organism evidence="9 10">
    <name type="scientific">Candidatus Brachybacterium intestinipullorum</name>
    <dbReference type="NCBI Taxonomy" id="2838512"/>
    <lineage>
        <taxon>Bacteria</taxon>
        <taxon>Bacillati</taxon>
        <taxon>Actinomycetota</taxon>
        <taxon>Actinomycetes</taxon>
        <taxon>Micrococcales</taxon>
        <taxon>Dermabacteraceae</taxon>
        <taxon>Brachybacterium</taxon>
    </lineage>
</organism>
<evidence type="ECO:0000259" key="8">
    <source>
        <dbReference type="Pfam" id="PF08125"/>
    </source>
</evidence>
<sequence length="507" mass="54668">MQDAALAPRLDRSRLGSLPQLGASAPLDPARAGIIHLGLGAFHRAHAAVHTARALAAEGGDWGIIGFANRSRGVVEPMARQDGIYSVLELSDEGIRADLVDVHRGTGIMTEEPGRVVLEIADPRRRLLTLTVSEGGYHVSPRTGRLDVDDPQLRADLEGAGDPRTVIGLLARGLTQRAEGGEPFTVLPCDNVSAAGRTARRMLTEFLELSGADDDVLAYVRDHVSFPDAMVDRIVPATTTATSDEVAALLGVRDEAPVRAERFSMWVIEDDFAAGRPAWEKGGAILTPDAGEVERYEQVKLRLLNGPHSLIAYLGALDGRVTIPEAFDRDWIAEATMRLIREEMLPTIDLPTGFDPDAYLEDLSHRWHNHDLGHRTRQVGSDGSMRLPQRIPVPALTHLAAGRTPALLALTVAAWFACVVPPRGFDPGEQARAMTDPAQRRLQEAAARATSPAEHARILLGSGCLTEELAEHEEFTELVAALLTALVTSGPRAAAAEALDASMKENR</sequence>
<gene>
    <name evidence="9" type="ORF">H9932_00430</name>
</gene>
<dbReference type="PANTHER" id="PTHR43362">
    <property type="entry name" value="MANNITOL DEHYDROGENASE DSF1-RELATED"/>
    <property type="match status" value="1"/>
</dbReference>
<dbReference type="Gene3D" id="1.10.1040.10">
    <property type="entry name" value="N-(1-d-carboxylethyl)-l-norvaline Dehydrogenase, domain 2"/>
    <property type="match status" value="1"/>
</dbReference>
<dbReference type="SUPFAM" id="SSF48179">
    <property type="entry name" value="6-phosphogluconate dehydrogenase C-terminal domain-like"/>
    <property type="match status" value="1"/>
</dbReference>
<dbReference type="InterPro" id="IPR000669">
    <property type="entry name" value="Mannitol_DH"/>
</dbReference>
<proteinExistence type="inferred from homology"/>
<dbReference type="PRINTS" id="PR00084">
    <property type="entry name" value="MTLDHDRGNASE"/>
</dbReference>
<evidence type="ECO:0000256" key="1">
    <source>
        <dbReference type="ARBA" id="ARBA00006541"/>
    </source>
</evidence>
<evidence type="ECO:0000313" key="9">
    <source>
        <dbReference type="EMBL" id="HJC68131.1"/>
    </source>
</evidence>
<dbReference type="Proteomes" id="UP000823854">
    <property type="component" value="Unassembled WGS sequence"/>
</dbReference>
<evidence type="ECO:0000256" key="5">
    <source>
        <dbReference type="ARBA" id="ARBA00023027"/>
    </source>
</evidence>
<dbReference type="InterPro" id="IPR036291">
    <property type="entry name" value="NAD(P)-bd_dom_sf"/>
</dbReference>
<evidence type="ECO:0000313" key="10">
    <source>
        <dbReference type="Proteomes" id="UP000823854"/>
    </source>
</evidence>
<dbReference type="PANTHER" id="PTHR43362:SF1">
    <property type="entry name" value="MANNITOL DEHYDROGENASE 2-RELATED"/>
    <property type="match status" value="1"/>
</dbReference>
<dbReference type="GO" id="GO:0008926">
    <property type="term" value="F:mannitol-1-phosphate 5-dehydrogenase activity"/>
    <property type="evidence" value="ECO:0007669"/>
    <property type="project" value="UniProtKB-EC"/>
</dbReference>
<dbReference type="EMBL" id="DWWC01000009">
    <property type="protein sequence ID" value="HJC68131.1"/>
    <property type="molecule type" value="Genomic_DNA"/>
</dbReference>